<sequence>MTLIKLKWIVLAFSLLILSISVNKSLANEYDSNGIKVASDLIMKLTFADSTDEKNKILNEIKK</sequence>
<dbReference type="AlphaFoldDB" id="A0A433ZXT3"/>
<evidence type="ECO:0000313" key="2">
    <source>
        <dbReference type="Proteomes" id="UP000286908"/>
    </source>
</evidence>
<evidence type="ECO:0000313" key="1">
    <source>
        <dbReference type="EMBL" id="RUT66926.1"/>
    </source>
</evidence>
<reference evidence="1 2" key="1">
    <citation type="submission" date="2017-08" db="EMBL/GenBank/DDBJ databases">
        <title>Draft genome sequence of pheromone producing symbiont Morganella morganii, of the female New Zealand grass grub Costelytra giveni.</title>
        <authorList>
            <person name="Laugraud A."/>
            <person name="Young S.D."/>
            <person name="Hurst M.H."/>
        </authorList>
    </citation>
    <scope>NUCLEOTIDE SEQUENCE [LARGE SCALE GENOMIC DNA]</scope>
    <source>
        <strain evidence="1 2">MMsCG</strain>
    </source>
</reference>
<dbReference type="Proteomes" id="UP000286908">
    <property type="component" value="Unassembled WGS sequence"/>
</dbReference>
<gene>
    <name evidence="1" type="ORF">CKG00_11420</name>
</gene>
<organism evidence="1 2">
    <name type="scientific">Morganella morganii</name>
    <name type="common">Proteus morganii</name>
    <dbReference type="NCBI Taxonomy" id="582"/>
    <lineage>
        <taxon>Bacteria</taxon>
        <taxon>Pseudomonadati</taxon>
        <taxon>Pseudomonadota</taxon>
        <taxon>Gammaproteobacteria</taxon>
        <taxon>Enterobacterales</taxon>
        <taxon>Morganellaceae</taxon>
        <taxon>Morganella</taxon>
    </lineage>
</organism>
<dbReference type="EMBL" id="NRQY01000001">
    <property type="protein sequence ID" value="RUT66926.1"/>
    <property type="molecule type" value="Genomic_DNA"/>
</dbReference>
<name>A0A433ZXT3_MORMO</name>
<proteinExistence type="predicted"/>
<accession>A0A433ZXT3</accession>
<protein>
    <submittedName>
        <fullName evidence="1">Uncharacterized protein</fullName>
    </submittedName>
</protein>
<comment type="caution">
    <text evidence="1">The sequence shown here is derived from an EMBL/GenBank/DDBJ whole genome shotgun (WGS) entry which is preliminary data.</text>
</comment>